<evidence type="ECO:0000256" key="4">
    <source>
        <dbReference type="ARBA" id="ARBA00022840"/>
    </source>
</evidence>
<dbReference type="PANTHER" id="PTHR43033:SF5">
    <property type="entry name" value="TRNA(ILE)-LYSIDINE SYNTHETASE"/>
    <property type="match status" value="1"/>
</dbReference>
<dbReference type="NCBIfam" id="TIGR02432">
    <property type="entry name" value="lysidine_TilS_N"/>
    <property type="match status" value="1"/>
</dbReference>
<evidence type="ECO:0000313" key="8">
    <source>
        <dbReference type="EMBL" id="GGC06019.1"/>
    </source>
</evidence>
<proteinExistence type="inferred from homology"/>
<keyword evidence="2 6" id="KW-0819">tRNA processing</keyword>
<comment type="subcellular location">
    <subcellularLocation>
        <location evidence="6">Cytoplasm</location>
    </subcellularLocation>
</comment>
<dbReference type="GO" id="GO:0005524">
    <property type="term" value="F:ATP binding"/>
    <property type="evidence" value="ECO:0007669"/>
    <property type="project" value="UniProtKB-UniRule"/>
</dbReference>
<organism evidence="8 9">
    <name type="scientific">Novosphingobium endophyticum</name>
    <dbReference type="NCBI Taxonomy" id="1955250"/>
    <lineage>
        <taxon>Bacteria</taxon>
        <taxon>Pseudomonadati</taxon>
        <taxon>Pseudomonadota</taxon>
        <taxon>Alphaproteobacteria</taxon>
        <taxon>Sphingomonadales</taxon>
        <taxon>Sphingomonadaceae</taxon>
        <taxon>Novosphingobium</taxon>
    </lineage>
</organism>
<dbReference type="CDD" id="cd01992">
    <property type="entry name" value="TilS_N"/>
    <property type="match status" value="1"/>
</dbReference>
<dbReference type="Gene3D" id="3.40.50.620">
    <property type="entry name" value="HUPs"/>
    <property type="match status" value="1"/>
</dbReference>
<evidence type="ECO:0000313" key="9">
    <source>
        <dbReference type="Proteomes" id="UP000608154"/>
    </source>
</evidence>
<comment type="caution">
    <text evidence="8">The sequence shown here is derived from an EMBL/GenBank/DDBJ whole genome shotgun (WGS) entry which is preliminary data.</text>
</comment>
<dbReference type="GO" id="GO:0006400">
    <property type="term" value="P:tRNA modification"/>
    <property type="evidence" value="ECO:0007669"/>
    <property type="project" value="UniProtKB-UniRule"/>
</dbReference>
<dbReference type="HAMAP" id="MF_01161">
    <property type="entry name" value="tRNA_Ile_lys_synt"/>
    <property type="match status" value="1"/>
</dbReference>
<accession>A0A916TTS7</accession>
<keyword evidence="6" id="KW-0963">Cytoplasm</keyword>
<dbReference type="EMBL" id="BMHK01000017">
    <property type="protein sequence ID" value="GGC06019.1"/>
    <property type="molecule type" value="Genomic_DNA"/>
</dbReference>
<comment type="domain">
    <text evidence="6">The N-terminal region contains the highly conserved SGGXDS motif, predicted to be a P-loop motif involved in ATP binding.</text>
</comment>
<dbReference type="InterPro" id="IPR012094">
    <property type="entry name" value="tRNA_Ile_lys_synt"/>
</dbReference>
<feature type="domain" description="tRNA(Ile)-lysidine/2-thiocytidine synthase N-terminal" evidence="7">
    <location>
        <begin position="43"/>
        <end position="217"/>
    </location>
</feature>
<keyword evidence="4 6" id="KW-0067">ATP-binding</keyword>
<protein>
    <recommendedName>
        <fullName evidence="6">tRNA(Ile)-lysidine synthase</fullName>
        <ecNumber evidence="6">6.3.4.19</ecNumber>
    </recommendedName>
    <alternativeName>
        <fullName evidence="6">tRNA(Ile)-2-lysyl-cytidine synthase</fullName>
    </alternativeName>
    <alternativeName>
        <fullName evidence="6">tRNA(Ile)-lysidine synthetase</fullName>
    </alternativeName>
</protein>
<dbReference type="PANTHER" id="PTHR43033">
    <property type="entry name" value="TRNA(ILE)-LYSIDINE SYNTHASE-RELATED"/>
    <property type="match status" value="1"/>
</dbReference>
<keyword evidence="9" id="KW-1185">Reference proteome</keyword>
<evidence type="ECO:0000256" key="3">
    <source>
        <dbReference type="ARBA" id="ARBA00022741"/>
    </source>
</evidence>
<evidence type="ECO:0000256" key="2">
    <source>
        <dbReference type="ARBA" id="ARBA00022694"/>
    </source>
</evidence>
<dbReference type="InterPro" id="IPR014729">
    <property type="entry name" value="Rossmann-like_a/b/a_fold"/>
</dbReference>
<dbReference type="Pfam" id="PF01171">
    <property type="entry name" value="ATP_bind_3"/>
    <property type="match status" value="1"/>
</dbReference>
<comment type="catalytic activity">
    <reaction evidence="5 6">
        <text>cytidine(34) in tRNA(Ile2) + L-lysine + ATP = lysidine(34) in tRNA(Ile2) + AMP + diphosphate + H(+)</text>
        <dbReference type="Rhea" id="RHEA:43744"/>
        <dbReference type="Rhea" id="RHEA-COMP:10625"/>
        <dbReference type="Rhea" id="RHEA-COMP:10670"/>
        <dbReference type="ChEBI" id="CHEBI:15378"/>
        <dbReference type="ChEBI" id="CHEBI:30616"/>
        <dbReference type="ChEBI" id="CHEBI:32551"/>
        <dbReference type="ChEBI" id="CHEBI:33019"/>
        <dbReference type="ChEBI" id="CHEBI:82748"/>
        <dbReference type="ChEBI" id="CHEBI:83665"/>
        <dbReference type="ChEBI" id="CHEBI:456215"/>
        <dbReference type="EC" id="6.3.4.19"/>
    </reaction>
</comment>
<reference evidence="8" key="1">
    <citation type="journal article" date="2014" name="Int. J. Syst. Evol. Microbiol.">
        <title>Complete genome sequence of Corynebacterium casei LMG S-19264T (=DSM 44701T), isolated from a smear-ripened cheese.</title>
        <authorList>
            <consortium name="US DOE Joint Genome Institute (JGI-PGF)"/>
            <person name="Walter F."/>
            <person name="Albersmeier A."/>
            <person name="Kalinowski J."/>
            <person name="Ruckert C."/>
        </authorList>
    </citation>
    <scope>NUCLEOTIDE SEQUENCE</scope>
    <source>
        <strain evidence="8">CGMCC 1.15095</strain>
    </source>
</reference>
<dbReference type="GO" id="GO:0032267">
    <property type="term" value="F:tRNA(Ile)-lysidine synthase activity"/>
    <property type="evidence" value="ECO:0007669"/>
    <property type="project" value="UniProtKB-EC"/>
</dbReference>
<gene>
    <name evidence="6 8" type="primary">tilS</name>
    <name evidence="8" type="ORF">GCM10011494_25820</name>
</gene>
<evidence type="ECO:0000256" key="6">
    <source>
        <dbReference type="HAMAP-Rule" id="MF_01161"/>
    </source>
</evidence>
<dbReference type="RefSeq" id="WP_188771962.1">
    <property type="nucleotide sequence ID" value="NZ_BMHK01000017.1"/>
</dbReference>
<feature type="binding site" evidence="6">
    <location>
        <begin position="47"/>
        <end position="52"/>
    </location>
    <ligand>
        <name>ATP</name>
        <dbReference type="ChEBI" id="CHEBI:30616"/>
    </ligand>
</feature>
<name>A0A916TTS7_9SPHN</name>
<dbReference type="GO" id="GO:0005737">
    <property type="term" value="C:cytoplasm"/>
    <property type="evidence" value="ECO:0007669"/>
    <property type="project" value="UniProtKB-SubCell"/>
</dbReference>
<comment type="similarity">
    <text evidence="6">Belongs to the tRNA(Ile)-lysidine synthase family.</text>
</comment>
<dbReference type="InterPro" id="IPR012795">
    <property type="entry name" value="tRNA_Ile_lys_synt_N"/>
</dbReference>
<evidence type="ECO:0000259" key="7">
    <source>
        <dbReference type="Pfam" id="PF01171"/>
    </source>
</evidence>
<dbReference type="EC" id="6.3.4.19" evidence="6"/>
<evidence type="ECO:0000256" key="1">
    <source>
        <dbReference type="ARBA" id="ARBA00022598"/>
    </source>
</evidence>
<dbReference type="AlphaFoldDB" id="A0A916TTS7"/>
<reference evidence="8" key="2">
    <citation type="submission" date="2020-09" db="EMBL/GenBank/DDBJ databases">
        <authorList>
            <person name="Sun Q."/>
            <person name="Zhou Y."/>
        </authorList>
    </citation>
    <scope>NUCLEOTIDE SEQUENCE</scope>
    <source>
        <strain evidence="8">CGMCC 1.15095</strain>
    </source>
</reference>
<keyword evidence="3 6" id="KW-0547">Nucleotide-binding</keyword>
<dbReference type="SUPFAM" id="SSF52402">
    <property type="entry name" value="Adenine nucleotide alpha hydrolases-like"/>
    <property type="match status" value="1"/>
</dbReference>
<evidence type="ECO:0000256" key="5">
    <source>
        <dbReference type="ARBA" id="ARBA00048539"/>
    </source>
</evidence>
<sequence length="336" mass="35345">MGSPATDEPPGDVTPAAERVARFREGVAALWPDAIDDERAKLGLAVSGGPDSTALLLLAAAALPGRVEAATVDHGLRPESAREAADVAALCARMGIPHAVLRVEVAPGNVQAEARAARYAAMAGWIEERKLAALATAHHADDQAETLLMRLNRASGVAGLAGARGRGQVPGTDIPLLRPVLGWRRDELAGVVAAAGIVPADDPSNVDDKYDRVRIRKALADADWLDVAAIARSAEYIAEADAALDWMAALEWRSCVKKEPMGLGYRPQGPRVVVLRVVARIVRELGGAEPRGGGVARLLDALTQGRPASIGDLIVRPNAGRWSFSKAPVRAAKRKT</sequence>
<comment type="function">
    <text evidence="6">Ligates lysine onto the cytidine present at position 34 of the AUA codon-specific tRNA(Ile) that contains the anticodon CAU, in an ATP-dependent manner. Cytidine is converted to lysidine, thus changing the amino acid specificity of the tRNA from methionine to isoleucine.</text>
</comment>
<dbReference type="Proteomes" id="UP000608154">
    <property type="component" value="Unassembled WGS sequence"/>
</dbReference>
<dbReference type="InterPro" id="IPR011063">
    <property type="entry name" value="TilS/TtcA_N"/>
</dbReference>
<keyword evidence="1 6" id="KW-0436">Ligase</keyword>